<evidence type="ECO:0000313" key="7">
    <source>
        <dbReference type="Proteomes" id="UP000829999"/>
    </source>
</evidence>
<evidence type="ECO:0000256" key="1">
    <source>
        <dbReference type="ARBA" id="ARBA00001946"/>
    </source>
</evidence>
<name>A0A9R0DPP4_SPOFR</name>
<dbReference type="Pfam" id="PF00348">
    <property type="entry name" value="polyprenyl_synt"/>
    <property type="match status" value="1"/>
</dbReference>
<dbReference type="SFLD" id="SFLDS00005">
    <property type="entry name" value="Isoprenoid_Synthase_Type_I"/>
    <property type="match status" value="1"/>
</dbReference>
<dbReference type="InterPro" id="IPR000092">
    <property type="entry name" value="Polyprenyl_synt"/>
</dbReference>
<dbReference type="AlphaFoldDB" id="A0A9R0DPP4"/>
<dbReference type="SUPFAM" id="SSF48576">
    <property type="entry name" value="Terpenoid synthases"/>
    <property type="match status" value="1"/>
</dbReference>
<organism evidence="7 8">
    <name type="scientific">Spodoptera frugiperda</name>
    <name type="common">Fall armyworm</name>
    <dbReference type="NCBI Taxonomy" id="7108"/>
    <lineage>
        <taxon>Eukaryota</taxon>
        <taxon>Metazoa</taxon>
        <taxon>Ecdysozoa</taxon>
        <taxon>Arthropoda</taxon>
        <taxon>Hexapoda</taxon>
        <taxon>Insecta</taxon>
        <taxon>Pterygota</taxon>
        <taxon>Neoptera</taxon>
        <taxon>Endopterygota</taxon>
        <taxon>Lepidoptera</taxon>
        <taxon>Glossata</taxon>
        <taxon>Ditrysia</taxon>
        <taxon>Noctuoidea</taxon>
        <taxon>Noctuidae</taxon>
        <taxon>Amphipyrinae</taxon>
        <taxon>Spodoptera</taxon>
    </lineage>
</organism>
<protein>
    <submittedName>
        <fullName evidence="8">Uncharacterized protein LOC118266240 isoform X1</fullName>
    </submittedName>
</protein>
<dbReference type="PANTHER" id="PTHR11525:SF0">
    <property type="entry name" value="FARNESYL PYROPHOSPHATE SYNTHASE"/>
    <property type="match status" value="1"/>
</dbReference>
<keyword evidence="4" id="KW-0460">Magnesium</keyword>
<dbReference type="Proteomes" id="UP000829999">
    <property type="component" value="Chromosome 7"/>
</dbReference>
<evidence type="ECO:0000256" key="5">
    <source>
        <dbReference type="ARBA" id="ARBA00033740"/>
    </source>
</evidence>
<dbReference type="PANTHER" id="PTHR11525">
    <property type="entry name" value="FARNESYL-PYROPHOSPHATE SYNTHETASE"/>
    <property type="match status" value="1"/>
</dbReference>
<dbReference type="GO" id="GO:0046872">
    <property type="term" value="F:metal ion binding"/>
    <property type="evidence" value="ECO:0007669"/>
    <property type="project" value="UniProtKB-KW"/>
</dbReference>
<accession>A0A9R0DPP4</accession>
<reference evidence="8" key="1">
    <citation type="submission" date="2025-08" db="UniProtKB">
        <authorList>
            <consortium name="RefSeq"/>
        </authorList>
    </citation>
    <scope>IDENTIFICATION</scope>
    <source>
        <tissue evidence="8">Whole larval tissue</tissue>
    </source>
</reference>
<proteinExistence type="inferred from homology"/>
<dbReference type="GO" id="GO:0042811">
    <property type="term" value="P:pheromone biosynthetic process"/>
    <property type="evidence" value="ECO:0007669"/>
    <property type="project" value="UniProtKB-ARBA"/>
</dbReference>
<dbReference type="GO" id="GO:0005737">
    <property type="term" value="C:cytoplasm"/>
    <property type="evidence" value="ECO:0007669"/>
    <property type="project" value="TreeGrafter"/>
</dbReference>
<keyword evidence="3" id="KW-0479">Metal-binding</keyword>
<evidence type="ECO:0000256" key="2">
    <source>
        <dbReference type="ARBA" id="ARBA00022679"/>
    </source>
</evidence>
<comment type="similarity">
    <text evidence="6">Belongs to the FPP/GGPP synthase family.</text>
</comment>
<dbReference type="GO" id="GO:0004337">
    <property type="term" value="F:(2E,6E)-farnesyl diphosphate synthase activity"/>
    <property type="evidence" value="ECO:0007669"/>
    <property type="project" value="TreeGrafter"/>
</dbReference>
<comment type="cofactor">
    <cofactor evidence="1">
        <name>Mg(2+)</name>
        <dbReference type="ChEBI" id="CHEBI:18420"/>
    </cofactor>
</comment>
<comment type="pathway">
    <text evidence="5">Pheromone biosynthesis.</text>
</comment>
<dbReference type="GO" id="GO:0045337">
    <property type="term" value="P:farnesyl diphosphate biosynthetic process"/>
    <property type="evidence" value="ECO:0007669"/>
    <property type="project" value="TreeGrafter"/>
</dbReference>
<evidence type="ECO:0000256" key="6">
    <source>
        <dbReference type="RuleBase" id="RU004466"/>
    </source>
</evidence>
<evidence type="ECO:0000313" key="8">
    <source>
        <dbReference type="RefSeq" id="XP_050550686.1"/>
    </source>
</evidence>
<dbReference type="GeneID" id="118266240"/>
<dbReference type="GO" id="GO:0004161">
    <property type="term" value="F:dimethylallyltranstransferase activity"/>
    <property type="evidence" value="ECO:0007669"/>
    <property type="project" value="TreeGrafter"/>
</dbReference>
<dbReference type="OrthoDB" id="10257492at2759"/>
<dbReference type="InterPro" id="IPR039702">
    <property type="entry name" value="FPS1-like"/>
</dbReference>
<sequence>MQSHVVLLTPTVILYKMSVPNVEKEKKAFQDVLPEFIDSVVTTTKIKELPEVATWLKQVLNYVLPGGKLSRGLITSVGYKMFEEPEYFSESTQHDAHILGWCIQMMHAVFFVLDDIADGGTMRHNKTCWHLQRSVGVYAVNDALMIQQAMMDMLKIHFGKLPIYNDLISYFNEAMYRATMGEHLDLSSNYNKHTDNIEIFNMGRLHDTAVNKTGCYSFKLPVFAALLLVKNGRQLATTELNELCYGIGRLMQVQDDYLDVYGTETITGKNRRDIQEGKATWLSATALQLCNSAQLSIFKEYYGSDDLEHVQRIKQLYDELNLRHVYEQYELKMYDDLLHQINELPHERGRKLLTGILNSCFKRVK</sequence>
<keyword evidence="2 6" id="KW-0808">Transferase</keyword>
<dbReference type="RefSeq" id="XP_050550686.1">
    <property type="nucleotide sequence ID" value="XM_050694729.1"/>
</dbReference>
<gene>
    <name evidence="8" type="primary">LOC118266240</name>
</gene>
<evidence type="ECO:0000256" key="3">
    <source>
        <dbReference type="ARBA" id="ARBA00022723"/>
    </source>
</evidence>
<evidence type="ECO:0000256" key="4">
    <source>
        <dbReference type="ARBA" id="ARBA00022842"/>
    </source>
</evidence>
<keyword evidence="7" id="KW-1185">Reference proteome</keyword>
<dbReference type="InterPro" id="IPR008949">
    <property type="entry name" value="Isoprenoid_synthase_dom_sf"/>
</dbReference>
<dbReference type="Gene3D" id="1.10.600.10">
    <property type="entry name" value="Farnesyl Diphosphate Synthase"/>
    <property type="match status" value="1"/>
</dbReference>